<dbReference type="InterPro" id="IPR027629">
    <property type="entry name" value="DevT-like"/>
</dbReference>
<proteinExistence type="predicted"/>
<evidence type="ECO:0000313" key="2">
    <source>
        <dbReference type="EMBL" id="QIZ69331.1"/>
    </source>
</evidence>
<accession>A0A6H1TS12</accession>
<dbReference type="Gene3D" id="3.60.21.10">
    <property type="match status" value="1"/>
</dbReference>
<dbReference type="InterPro" id="IPR029052">
    <property type="entry name" value="Metallo-depent_PP-like"/>
</dbReference>
<name>A0A6H1TS12_9CYAN</name>
<gene>
    <name evidence="2" type="ORF">HCG48_00960</name>
</gene>
<dbReference type="InterPro" id="IPR004843">
    <property type="entry name" value="Calcineurin-like_PHP"/>
</dbReference>
<dbReference type="PANTHER" id="PTHR35769">
    <property type="entry name" value="CALCINEURIN-LIKE METALLO-PHOSPHOESTERASE SUPERFAMILY PROTEIN"/>
    <property type="match status" value="1"/>
</dbReference>
<dbReference type="Proteomes" id="UP000500857">
    <property type="component" value="Chromosome"/>
</dbReference>
<sequence length="310" mass="35176">MSDRQFEQQSLTVAVVGDVHEQWEREDAEALKALEVDLVLFVGDFGNECLRVVRAIADLDLPKALVFGNHDAWYSATHWGRKKCPYDRLTEDWVADQLEITDDFHVGYAHLDFPEYGLSVVGTRPFSWGGPEWKYAEFYRDRFGVNSMEESRDRILAAVRETSCDTIIFLGHNGPYGLGSLPEDPCGRDWNPIGGDFGDPDFQEAIAATRQLGKTIPLVTFGHMHHNLRHTKQRQRRSTHVDATGTLYLNSACVPRVIVTETDVKRNFSLVSLENGVVTDARLVWLDRHFQAIAQQILYENPGKAMRQLA</sequence>
<dbReference type="PANTHER" id="PTHR35769:SF2">
    <property type="entry name" value="CALCINEURIN-LIKE METALLO-PHOSPHOESTERASE SUPERFAMILY PROTEIN"/>
    <property type="match status" value="1"/>
</dbReference>
<protein>
    <submittedName>
        <fullName evidence="2">TIGR04168 family protein</fullName>
    </submittedName>
</protein>
<dbReference type="EMBL" id="CP051167">
    <property type="protein sequence ID" value="QIZ69331.1"/>
    <property type="molecule type" value="Genomic_DNA"/>
</dbReference>
<dbReference type="RefSeq" id="WP_168567488.1">
    <property type="nucleotide sequence ID" value="NZ_CP051167.1"/>
</dbReference>
<dbReference type="SUPFAM" id="SSF56300">
    <property type="entry name" value="Metallo-dependent phosphatases"/>
    <property type="match status" value="1"/>
</dbReference>
<evidence type="ECO:0000313" key="3">
    <source>
        <dbReference type="Proteomes" id="UP000500857"/>
    </source>
</evidence>
<feature type="domain" description="Calcineurin-like phosphoesterase" evidence="1">
    <location>
        <begin position="12"/>
        <end position="226"/>
    </location>
</feature>
<keyword evidence="3" id="KW-1185">Reference proteome</keyword>
<reference evidence="2 3" key="1">
    <citation type="submission" date="2020-04" db="EMBL/GenBank/DDBJ databases">
        <authorList>
            <person name="Basu S."/>
            <person name="Maruthanayagam V."/>
            <person name="Chakraborty S."/>
            <person name="Pramanik A."/>
            <person name="Mukherjee J."/>
            <person name="Brink B."/>
        </authorList>
    </citation>
    <scope>NUCLEOTIDE SEQUENCE [LARGE SCALE GENOMIC DNA]</scope>
    <source>
        <strain evidence="2 3">AP17</strain>
    </source>
</reference>
<evidence type="ECO:0000259" key="1">
    <source>
        <dbReference type="Pfam" id="PF00149"/>
    </source>
</evidence>
<dbReference type="NCBIfam" id="TIGR04168">
    <property type="entry name" value="TIGR04168 family protein"/>
    <property type="match status" value="1"/>
</dbReference>
<organism evidence="2 3">
    <name type="scientific">Oxynema aestuarii AP17</name>
    <dbReference type="NCBI Taxonomy" id="2064643"/>
    <lineage>
        <taxon>Bacteria</taxon>
        <taxon>Bacillati</taxon>
        <taxon>Cyanobacteriota</taxon>
        <taxon>Cyanophyceae</taxon>
        <taxon>Oscillatoriophycideae</taxon>
        <taxon>Oscillatoriales</taxon>
        <taxon>Oscillatoriaceae</taxon>
        <taxon>Oxynema</taxon>
        <taxon>Oxynema aestuarii</taxon>
    </lineage>
</organism>
<dbReference type="CDD" id="cd07397">
    <property type="entry name" value="MPP_NostocDevT-like"/>
    <property type="match status" value="1"/>
</dbReference>
<dbReference type="Pfam" id="PF00149">
    <property type="entry name" value="Metallophos"/>
    <property type="match status" value="1"/>
</dbReference>
<dbReference type="KEGG" id="oxy:HCG48_00960"/>
<dbReference type="GO" id="GO:0016787">
    <property type="term" value="F:hydrolase activity"/>
    <property type="evidence" value="ECO:0007669"/>
    <property type="project" value="InterPro"/>
</dbReference>
<dbReference type="AlphaFoldDB" id="A0A6H1TS12"/>